<organism evidence="2">
    <name type="scientific">Octopus bimaculoides</name>
    <name type="common">California two-spotted octopus</name>
    <dbReference type="NCBI Taxonomy" id="37653"/>
    <lineage>
        <taxon>Eukaryota</taxon>
        <taxon>Metazoa</taxon>
        <taxon>Spiralia</taxon>
        <taxon>Lophotrochozoa</taxon>
        <taxon>Mollusca</taxon>
        <taxon>Cephalopoda</taxon>
        <taxon>Coleoidea</taxon>
        <taxon>Octopodiformes</taxon>
        <taxon>Octopoda</taxon>
        <taxon>Incirrata</taxon>
        <taxon>Octopodidae</taxon>
        <taxon>Octopus</taxon>
    </lineage>
</organism>
<reference evidence="2" key="1">
    <citation type="submission" date="2015-07" db="EMBL/GenBank/DDBJ databases">
        <title>MeaNS - Measles Nucleotide Surveillance Program.</title>
        <authorList>
            <person name="Tran T."/>
            <person name="Druce J."/>
        </authorList>
    </citation>
    <scope>NUCLEOTIDE SEQUENCE</scope>
    <source>
        <strain evidence="2">UCB-OBI-ISO-001</strain>
        <tissue evidence="2">Gonad</tissue>
    </source>
</reference>
<sequence length="149" mass="17729">LLYPRYFSDSSARGPTKMERFAAAASTLMVWLDRLDIQHSLVTYSLKTDTCAPAQRYTYTDRLRNRKYGHRHKRRERDRKVEIERGGEVRHKEDARGERGEGKRERKMERGRSAGEGEEVREKEKERSKEREEEKLRDALQFVNWPSLS</sequence>
<dbReference type="AlphaFoldDB" id="A0A0L8HI09"/>
<name>A0A0L8HI09_OCTBM</name>
<proteinExistence type="predicted"/>
<dbReference type="STRING" id="37653.A0A0L8HI09"/>
<gene>
    <name evidence="2" type="ORF">OCBIM_22014037mg</name>
</gene>
<evidence type="ECO:0000313" key="2">
    <source>
        <dbReference type="EMBL" id="KOF88893.1"/>
    </source>
</evidence>
<feature type="compositionally biased region" description="Basic residues" evidence="1">
    <location>
        <begin position="64"/>
        <end position="77"/>
    </location>
</feature>
<accession>A0A0L8HI09</accession>
<evidence type="ECO:0000256" key="1">
    <source>
        <dbReference type="SAM" id="MobiDB-lite"/>
    </source>
</evidence>
<dbReference type="EMBL" id="KQ418081">
    <property type="protein sequence ID" value="KOF88893.1"/>
    <property type="molecule type" value="Genomic_DNA"/>
</dbReference>
<feature type="compositionally biased region" description="Basic and acidic residues" evidence="1">
    <location>
        <begin position="78"/>
        <end position="138"/>
    </location>
</feature>
<protein>
    <submittedName>
        <fullName evidence="2">Uncharacterized protein</fullName>
    </submittedName>
</protein>
<feature type="region of interest" description="Disordered" evidence="1">
    <location>
        <begin position="64"/>
        <end position="138"/>
    </location>
</feature>
<feature type="non-terminal residue" evidence="2">
    <location>
        <position position="1"/>
    </location>
</feature>